<proteinExistence type="predicted"/>
<evidence type="ECO:0000313" key="3">
    <source>
        <dbReference type="Proteomes" id="UP000298787"/>
    </source>
</evidence>
<dbReference type="Proteomes" id="UP000298787">
    <property type="component" value="Chromosome 16"/>
</dbReference>
<gene>
    <name evidence="2" type="ORF">D9C73_019186</name>
</gene>
<dbReference type="EMBL" id="CM014093">
    <property type="protein sequence ID" value="TKS84047.1"/>
    <property type="molecule type" value="Genomic_DNA"/>
</dbReference>
<accession>A0A4U5V808</accession>
<dbReference type="AlphaFoldDB" id="A0A4U5V808"/>
<evidence type="ECO:0000256" key="1">
    <source>
        <dbReference type="SAM" id="MobiDB-lite"/>
    </source>
</evidence>
<sequence length="78" mass="8794">MAVSSIRGRPSRSSRMRGRNDSGEENVPLDLFRGRSELRERLTALTFRRSIRTEHLCWRADPALTSAVLRCAISGFCG</sequence>
<keyword evidence="3" id="KW-1185">Reference proteome</keyword>
<evidence type="ECO:0000313" key="2">
    <source>
        <dbReference type="EMBL" id="TKS84047.1"/>
    </source>
</evidence>
<feature type="region of interest" description="Disordered" evidence="1">
    <location>
        <begin position="1"/>
        <end position="28"/>
    </location>
</feature>
<organism evidence="2 3">
    <name type="scientific">Collichthys lucidus</name>
    <name type="common">Big head croaker</name>
    <name type="synonym">Sciaena lucida</name>
    <dbReference type="NCBI Taxonomy" id="240159"/>
    <lineage>
        <taxon>Eukaryota</taxon>
        <taxon>Metazoa</taxon>
        <taxon>Chordata</taxon>
        <taxon>Craniata</taxon>
        <taxon>Vertebrata</taxon>
        <taxon>Euteleostomi</taxon>
        <taxon>Actinopterygii</taxon>
        <taxon>Neopterygii</taxon>
        <taxon>Teleostei</taxon>
        <taxon>Neoteleostei</taxon>
        <taxon>Acanthomorphata</taxon>
        <taxon>Eupercaria</taxon>
        <taxon>Sciaenidae</taxon>
        <taxon>Collichthys</taxon>
    </lineage>
</organism>
<protein>
    <submittedName>
        <fullName evidence="2">Rapamycin-insensitive companion of mTOR AVO3-like protein</fullName>
    </submittedName>
</protein>
<reference evidence="2 3" key="1">
    <citation type="submission" date="2019-01" db="EMBL/GenBank/DDBJ databases">
        <title>Genome Assembly of Collichthys lucidus.</title>
        <authorList>
            <person name="Cai M."/>
            <person name="Xiao S."/>
        </authorList>
    </citation>
    <scope>NUCLEOTIDE SEQUENCE [LARGE SCALE GENOMIC DNA]</scope>
    <source>
        <strain evidence="2">JT15FE1705JMU</strain>
        <tissue evidence="2">Muscle</tissue>
    </source>
</reference>
<name>A0A4U5V808_COLLU</name>